<dbReference type="Gene3D" id="3.30.720.50">
    <property type="match status" value="1"/>
</dbReference>
<accession>A0A672IFU6</accession>
<dbReference type="GO" id="GO:1990404">
    <property type="term" value="F:NAD+-protein mono-ADP-ribosyltransferase activity"/>
    <property type="evidence" value="ECO:0007669"/>
    <property type="project" value="TreeGrafter"/>
</dbReference>
<reference evidence="10" key="3">
    <citation type="submission" date="2025-09" db="UniProtKB">
        <authorList>
            <consortium name="Ensembl"/>
        </authorList>
    </citation>
    <scope>IDENTIFICATION</scope>
</reference>
<keyword evidence="5" id="KW-0539">Nucleus</keyword>
<dbReference type="PROSITE" id="PS50918">
    <property type="entry name" value="WWE"/>
    <property type="match status" value="1"/>
</dbReference>
<dbReference type="GO" id="GO:0003714">
    <property type="term" value="F:transcription corepressor activity"/>
    <property type="evidence" value="ECO:0007669"/>
    <property type="project" value="TreeGrafter"/>
</dbReference>
<protein>
    <recommendedName>
        <fullName evidence="7">Poly [ADP-ribose] polymerase</fullName>
        <shortName evidence="7">PARP</shortName>
        <ecNumber evidence="7">2.4.2.-</ecNumber>
    </recommendedName>
</protein>
<dbReference type="InterPro" id="IPR012317">
    <property type="entry name" value="Poly(ADP-ribose)pol_cat_dom"/>
</dbReference>
<sequence>MTIGPGSAEEIYVLKGLKEDVLSVVELINKSIHKVLHNDLQDKEEAILALTVQWSIKDSKGAWQELSLHDNYKLEEANITKKTVVDVMAPTGMAVSVDVKKQEATDSQTGNKYQVKRIQSETGMPHTYSISTAARSHSPEMISVSSTPALVLPPHWEPMNDEIFKKVELQKQSQEYKDIEQGFKKTANYAIQKIERVQNVYLWHAFSVCKERIIKKNGLQNLGEKLLYHGTSAESCNCIERDRFDRNYAGAHAALYGKGVYFAVNAQYSASKYSPADKAGLKRLYAARVFTGRFTAGKSSMVAPPPRGTDPTDCYDSLVDKLVQPTMFVVFHDDQAYPEYLITFK</sequence>
<evidence type="ECO:0000256" key="4">
    <source>
        <dbReference type="ARBA" id="ARBA00023027"/>
    </source>
</evidence>
<dbReference type="GO" id="GO:0005737">
    <property type="term" value="C:cytoplasm"/>
    <property type="evidence" value="ECO:0007669"/>
    <property type="project" value="TreeGrafter"/>
</dbReference>
<dbReference type="EC" id="2.4.2.-" evidence="7"/>
<proteinExistence type="inferred from homology"/>
<dbReference type="SUPFAM" id="SSF117839">
    <property type="entry name" value="WWE domain"/>
    <property type="match status" value="1"/>
</dbReference>
<feature type="domain" description="PARP catalytic" evidence="9">
    <location>
        <begin position="152"/>
        <end position="345"/>
    </location>
</feature>
<dbReference type="SUPFAM" id="SSF56399">
    <property type="entry name" value="ADP-ribosylation"/>
    <property type="match status" value="1"/>
</dbReference>
<evidence type="ECO:0000313" key="10">
    <source>
        <dbReference type="Ensembl" id="ENSSFAP00005039987.1"/>
    </source>
</evidence>
<evidence type="ECO:0000313" key="11">
    <source>
        <dbReference type="Proteomes" id="UP000472267"/>
    </source>
</evidence>
<dbReference type="PANTHER" id="PTHR14453">
    <property type="entry name" value="PARP/ZINC FINGER CCCH TYPE DOMAIN CONTAINING PROTEIN"/>
    <property type="match status" value="1"/>
</dbReference>
<dbReference type="InterPro" id="IPR052056">
    <property type="entry name" value="Mono-ARTD/PARP"/>
</dbReference>
<organism evidence="10 11">
    <name type="scientific">Salarias fasciatus</name>
    <name type="common">Jewelled blenny</name>
    <name type="synonym">Blennius fasciatus</name>
    <dbReference type="NCBI Taxonomy" id="181472"/>
    <lineage>
        <taxon>Eukaryota</taxon>
        <taxon>Metazoa</taxon>
        <taxon>Chordata</taxon>
        <taxon>Craniata</taxon>
        <taxon>Vertebrata</taxon>
        <taxon>Euteleostomi</taxon>
        <taxon>Actinopterygii</taxon>
        <taxon>Neopterygii</taxon>
        <taxon>Teleostei</taxon>
        <taxon>Neoteleostei</taxon>
        <taxon>Acanthomorphata</taxon>
        <taxon>Ovalentaria</taxon>
        <taxon>Blenniimorphae</taxon>
        <taxon>Blenniiformes</taxon>
        <taxon>Blennioidei</taxon>
        <taxon>Blenniidae</taxon>
        <taxon>Salariinae</taxon>
        <taxon>Salarias</taxon>
    </lineage>
</organism>
<dbReference type="GO" id="GO:0003950">
    <property type="term" value="F:NAD+ poly-ADP-ribosyltransferase activity"/>
    <property type="evidence" value="ECO:0007669"/>
    <property type="project" value="UniProtKB-UniRule"/>
</dbReference>
<comment type="similarity">
    <text evidence="6">Belongs to the ARTD/PARP family.</text>
</comment>
<comment type="subcellular location">
    <subcellularLocation>
        <location evidence="1">Nucleus</location>
    </subcellularLocation>
</comment>
<dbReference type="FunFam" id="3.90.228.10:FF:000008">
    <property type="entry name" value="Poly [ADP-ribose] polymerase"/>
    <property type="match status" value="1"/>
</dbReference>
<dbReference type="InParanoid" id="A0A672IFU6"/>
<evidence type="ECO:0000259" key="9">
    <source>
        <dbReference type="PROSITE" id="PS51059"/>
    </source>
</evidence>
<dbReference type="PANTHER" id="PTHR14453:SF107">
    <property type="entry name" value="POLY [ADP-RIBOSE] POLYMERASE"/>
    <property type="match status" value="1"/>
</dbReference>
<dbReference type="GO" id="GO:0010629">
    <property type="term" value="P:negative regulation of gene expression"/>
    <property type="evidence" value="ECO:0007669"/>
    <property type="project" value="TreeGrafter"/>
</dbReference>
<evidence type="ECO:0000256" key="7">
    <source>
        <dbReference type="RuleBase" id="RU362114"/>
    </source>
</evidence>
<dbReference type="Ensembl" id="ENSSFAT00005041465.1">
    <property type="protein sequence ID" value="ENSSFAP00005039987.1"/>
    <property type="gene ID" value="ENSSFAG00005019973.1"/>
</dbReference>
<dbReference type="Pfam" id="PF00644">
    <property type="entry name" value="PARP"/>
    <property type="match status" value="1"/>
</dbReference>
<keyword evidence="4 7" id="KW-0520">NAD</keyword>
<reference evidence="10" key="1">
    <citation type="submission" date="2019-06" db="EMBL/GenBank/DDBJ databases">
        <authorList>
            <consortium name="Wellcome Sanger Institute Data Sharing"/>
        </authorList>
    </citation>
    <scope>NUCLEOTIDE SEQUENCE [LARGE SCALE GENOMIC DNA]</scope>
</reference>
<dbReference type="Proteomes" id="UP000472267">
    <property type="component" value="Chromosome 3"/>
</dbReference>
<name>A0A672IFU6_SALFA</name>
<dbReference type="InterPro" id="IPR004170">
    <property type="entry name" value="WWE_dom"/>
</dbReference>
<evidence type="ECO:0000259" key="8">
    <source>
        <dbReference type="PROSITE" id="PS50918"/>
    </source>
</evidence>
<evidence type="ECO:0000256" key="2">
    <source>
        <dbReference type="ARBA" id="ARBA00022676"/>
    </source>
</evidence>
<dbReference type="GO" id="GO:0070212">
    <property type="term" value="P:protein poly-ADP-ribosylation"/>
    <property type="evidence" value="ECO:0007669"/>
    <property type="project" value="TreeGrafter"/>
</dbReference>
<evidence type="ECO:0000256" key="1">
    <source>
        <dbReference type="ARBA" id="ARBA00004123"/>
    </source>
</evidence>
<keyword evidence="3 7" id="KW-0808">Transferase</keyword>
<dbReference type="AlphaFoldDB" id="A0A672IFU6"/>
<reference evidence="10" key="2">
    <citation type="submission" date="2025-08" db="UniProtKB">
        <authorList>
            <consortium name="Ensembl"/>
        </authorList>
    </citation>
    <scope>IDENTIFICATION</scope>
</reference>
<keyword evidence="11" id="KW-1185">Reference proteome</keyword>
<dbReference type="GO" id="GO:0005634">
    <property type="term" value="C:nucleus"/>
    <property type="evidence" value="ECO:0007669"/>
    <property type="project" value="UniProtKB-SubCell"/>
</dbReference>
<dbReference type="CDD" id="cd01439">
    <property type="entry name" value="TCCD_inducible_PARP_like"/>
    <property type="match status" value="1"/>
</dbReference>
<evidence type="ECO:0000256" key="3">
    <source>
        <dbReference type="ARBA" id="ARBA00022679"/>
    </source>
</evidence>
<dbReference type="Gene3D" id="3.90.228.10">
    <property type="match status" value="1"/>
</dbReference>
<evidence type="ECO:0000256" key="5">
    <source>
        <dbReference type="ARBA" id="ARBA00023242"/>
    </source>
</evidence>
<evidence type="ECO:0000256" key="6">
    <source>
        <dbReference type="ARBA" id="ARBA00024347"/>
    </source>
</evidence>
<feature type="domain" description="WWE" evidence="8">
    <location>
        <begin position="39"/>
        <end position="117"/>
    </location>
</feature>
<keyword evidence="2 7" id="KW-0328">Glycosyltransferase</keyword>
<dbReference type="PROSITE" id="PS51059">
    <property type="entry name" value="PARP_CATALYTIC"/>
    <property type="match status" value="1"/>
</dbReference>
<dbReference type="InterPro" id="IPR037197">
    <property type="entry name" value="WWE_dom_sf"/>
</dbReference>